<accession>A0A1I0EP43</accession>
<evidence type="ECO:0000313" key="3">
    <source>
        <dbReference type="Proteomes" id="UP000199345"/>
    </source>
</evidence>
<evidence type="ECO:0000259" key="1">
    <source>
        <dbReference type="Pfam" id="PF14090"/>
    </source>
</evidence>
<dbReference type="OrthoDB" id="5460933at2"/>
<protein>
    <submittedName>
        <fullName evidence="2">Helix-turn-helix domain-containing protein</fullName>
    </submittedName>
</protein>
<sequence length="108" mass="12041">MSINKYAPAATEANRNQKLLKHNNTTAAQRQRLLAALKQGGVSTIQARRDLDIMMPGARIFELRHKEGHSIQMVWVVEDTEAGNPHRVGYYVLQAKSSRNANNQSVTG</sequence>
<reference evidence="3" key="1">
    <citation type="submission" date="2016-10" db="EMBL/GenBank/DDBJ databases">
        <authorList>
            <person name="Varghese N."/>
            <person name="Submissions S."/>
        </authorList>
    </citation>
    <scope>NUCLEOTIDE SEQUENCE [LARGE SCALE GENOMIC DNA]</scope>
    <source>
        <strain evidence="3">Nm71</strain>
    </source>
</reference>
<feature type="domain" description="Winged helix-turn-helix" evidence="1">
    <location>
        <begin position="29"/>
        <end position="94"/>
    </location>
</feature>
<dbReference type="Pfam" id="PF14090">
    <property type="entry name" value="HTH_39"/>
    <property type="match status" value="1"/>
</dbReference>
<proteinExistence type="predicted"/>
<dbReference type="InterPro" id="IPR055245">
    <property type="entry name" value="HTH_proteobacteria"/>
</dbReference>
<gene>
    <name evidence="2" type="ORF">SAMN05216326_12929</name>
</gene>
<keyword evidence="3" id="KW-1185">Reference proteome</keyword>
<dbReference type="RefSeq" id="WP_090660462.1">
    <property type="nucleotide sequence ID" value="NZ_FOIA01000029.1"/>
</dbReference>
<dbReference type="AlphaFoldDB" id="A0A1I0EP43"/>
<dbReference type="EMBL" id="FOIA01000029">
    <property type="protein sequence ID" value="SET47071.1"/>
    <property type="molecule type" value="Genomic_DNA"/>
</dbReference>
<evidence type="ECO:0000313" key="2">
    <source>
        <dbReference type="EMBL" id="SET47071.1"/>
    </source>
</evidence>
<name>A0A1I0EP43_9PROT</name>
<dbReference type="Proteomes" id="UP000199345">
    <property type="component" value="Unassembled WGS sequence"/>
</dbReference>
<organism evidence="2 3">
    <name type="scientific">Nitrosomonas marina</name>
    <dbReference type="NCBI Taxonomy" id="917"/>
    <lineage>
        <taxon>Bacteria</taxon>
        <taxon>Pseudomonadati</taxon>
        <taxon>Pseudomonadota</taxon>
        <taxon>Betaproteobacteria</taxon>
        <taxon>Nitrosomonadales</taxon>
        <taxon>Nitrosomonadaceae</taxon>
        <taxon>Nitrosomonas</taxon>
    </lineage>
</organism>